<proteinExistence type="inferred from homology"/>
<feature type="domain" description="ABC transporter" evidence="11">
    <location>
        <begin position="384"/>
        <end position="620"/>
    </location>
</feature>
<dbReference type="InterPro" id="IPR039421">
    <property type="entry name" value="Type_1_exporter"/>
</dbReference>
<evidence type="ECO:0000256" key="6">
    <source>
        <dbReference type="ARBA" id="ARBA00022840"/>
    </source>
</evidence>
<evidence type="ECO:0000313" key="14">
    <source>
        <dbReference type="Proteomes" id="UP000001116"/>
    </source>
</evidence>
<protein>
    <submittedName>
        <fullName evidence="13">ABC transporter related</fullName>
    </submittedName>
</protein>
<keyword evidence="3" id="KW-1003">Cell membrane</keyword>
<dbReference type="PANTHER" id="PTHR24221:SF654">
    <property type="entry name" value="ATP-BINDING CASSETTE SUB-FAMILY B MEMBER 6"/>
    <property type="match status" value="1"/>
</dbReference>
<dbReference type="InterPro" id="IPR027417">
    <property type="entry name" value="P-loop_NTPase"/>
</dbReference>
<evidence type="ECO:0000313" key="13">
    <source>
        <dbReference type="EMBL" id="ABS05359.1"/>
    </source>
</evidence>
<sequence length="626" mass="65154">MRCSRPVHHGGCDGVRGASARMARVKSLLSTVRALLALLPSGSSRFVTAYCTAQALLSVFDVAALGLLAVLLPAAVSGEGRLALALPVLGDSVTTTELIVLICVASLLLVLKSLAQLALVRWGVVRFAGHEVDVADRLVRAYLSASWAYRLRASSARAVRTVDESLNQAFNGFLMPFSSLVAEVASLVAVGVVVLVAAWQTAIVAAVYFGLIAVLLYSVIAKRAAAAGRTATAASVDTIRLVQESFATTKEITLRGRGDQLAEVAREVRAGSARARGMAFFYSVGPRFVLEAALLGGFLVVGGVAVATQGVTEAVSAIGLFAVAGFRVVPCLTRLQSVFATMHAHEPNAQEVLDALRETGAAASERARFAPVDPRGLPAGAVEIVLDDVSFTYPGSDRPALDGVSLRVPAGSRVAVVGRSGSGKSTLVDLVLGLLAPSVGRVLVGGRPFDEVAAAWRARVGYVPQEVALLDADVARNVALSWRDEDVDVARVEEVLAAAQLTDVVAGLPQGVRTPVGERGLRLSGGQRQRLGIARALYTDPKVLVLDEATSALDASTEAAVTATVAALRAEVTVLVVAHRLATVRDCDAVVLLEDGRVVDVGTFDEVVARVPDFAVQAQLSGLAGA</sequence>
<evidence type="ECO:0000256" key="4">
    <source>
        <dbReference type="ARBA" id="ARBA00022692"/>
    </source>
</evidence>
<comment type="subcellular location">
    <subcellularLocation>
        <location evidence="1">Cell membrane</location>
        <topology evidence="1">Multi-pass membrane protein</topology>
    </subcellularLocation>
</comment>
<evidence type="ECO:0000259" key="11">
    <source>
        <dbReference type="PROSITE" id="PS50893"/>
    </source>
</evidence>
<dbReference type="AlphaFoldDB" id="A6WEX0"/>
<dbReference type="SMART" id="SM00382">
    <property type="entry name" value="AAA"/>
    <property type="match status" value="1"/>
</dbReference>
<dbReference type="SUPFAM" id="SSF52540">
    <property type="entry name" value="P-loop containing nucleoside triphosphate hydrolases"/>
    <property type="match status" value="1"/>
</dbReference>
<dbReference type="Gene3D" id="3.40.50.300">
    <property type="entry name" value="P-loop containing nucleotide triphosphate hydrolases"/>
    <property type="match status" value="1"/>
</dbReference>
<dbReference type="PROSITE" id="PS50929">
    <property type="entry name" value="ABC_TM1F"/>
    <property type="match status" value="1"/>
</dbReference>
<feature type="transmembrane region" description="Helical" evidence="10">
    <location>
        <begin position="173"/>
        <end position="196"/>
    </location>
</feature>
<dbReference type="eggNOG" id="COG1132">
    <property type="taxonomic scope" value="Bacteria"/>
</dbReference>
<feature type="transmembrane region" description="Helical" evidence="10">
    <location>
        <begin position="98"/>
        <end position="120"/>
    </location>
</feature>
<dbReference type="EMBL" id="CP000750">
    <property type="protein sequence ID" value="ABS05359.1"/>
    <property type="molecule type" value="Genomic_DNA"/>
</dbReference>
<evidence type="ECO:0000256" key="8">
    <source>
        <dbReference type="ARBA" id="ARBA00023136"/>
    </source>
</evidence>
<dbReference type="PROSITE" id="PS00211">
    <property type="entry name" value="ABC_TRANSPORTER_1"/>
    <property type="match status" value="1"/>
</dbReference>
<evidence type="ECO:0000256" key="2">
    <source>
        <dbReference type="ARBA" id="ARBA00022448"/>
    </source>
</evidence>
<feature type="transmembrane region" description="Helical" evidence="10">
    <location>
        <begin position="55"/>
        <end position="78"/>
    </location>
</feature>
<dbReference type="KEGG" id="kra:Krad_3896"/>
<dbReference type="SUPFAM" id="SSF90123">
    <property type="entry name" value="ABC transporter transmembrane region"/>
    <property type="match status" value="1"/>
</dbReference>
<dbReference type="Pfam" id="PF00005">
    <property type="entry name" value="ABC_tran"/>
    <property type="match status" value="1"/>
</dbReference>
<accession>A6WEX0</accession>
<keyword evidence="8 10" id="KW-0472">Membrane</keyword>
<dbReference type="InterPro" id="IPR036640">
    <property type="entry name" value="ABC1_TM_sf"/>
</dbReference>
<dbReference type="STRING" id="266940.Krad_3896"/>
<dbReference type="InterPro" id="IPR011527">
    <property type="entry name" value="ABC1_TM_dom"/>
</dbReference>
<dbReference type="FunFam" id="3.40.50.300:FF:000299">
    <property type="entry name" value="ABC transporter ATP-binding protein/permease"/>
    <property type="match status" value="1"/>
</dbReference>
<comment type="similarity">
    <text evidence="9">Belongs to the ABC transporter superfamily. Lipid exporter (TC 3.A.1.106) family.</text>
</comment>
<evidence type="ECO:0000259" key="12">
    <source>
        <dbReference type="PROSITE" id="PS50929"/>
    </source>
</evidence>
<dbReference type="GO" id="GO:0016887">
    <property type="term" value="F:ATP hydrolysis activity"/>
    <property type="evidence" value="ECO:0007669"/>
    <property type="project" value="InterPro"/>
</dbReference>
<evidence type="ECO:0000256" key="5">
    <source>
        <dbReference type="ARBA" id="ARBA00022741"/>
    </source>
</evidence>
<evidence type="ECO:0000256" key="1">
    <source>
        <dbReference type="ARBA" id="ARBA00004651"/>
    </source>
</evidence>
<dbReference type="PROSITE" id="PS50893">
    <property type="entry name" value="ABC_TRANSPORTER_2"/>
    <property type="match status" value="1"/>
</dbReference>
<keyword evidence="14" id="KW-1185">Reference proteome</keyword>
<keyword evidence="6" id="KW-0067">ATP-binding</keyword>
<dbReference type="GO" id="GO:0034040">
    <property type="term" value="F:ATPase-coupled lipid transmembrane transporter activity"/>
    <property type="evidence" value="ECO:0007669"/>
    <property type="project" value="TreeGrafter"/>
</dbReference>
<dbReference type="GO" id="GO:0140359">
    <property type="term" value="F:ABC-type transporter activity"/>
    <property type="evidence" value="ECO:0007669"/>
    <property type="project" value="InterPro"/>
</dbReference>
<evidence type="ECO:0000256" key="7">
    <source>
        <dbReference type="ARBA" id="ARBA00022989"/>
    </source>
</evidence>
<dbReference type="PANTHER" id="PTHR24221">
    <property type="entry name" value="ATP-BINDING CASSETTE SUB-FAMILY B"/>
    <property type="match status" value="1"/>
</dbReference>
<dbReference type="GO" id="GO:0005524">
    <property type="term" value="F:ATP binding"/>
    <property type="evidence" value="ECO:0007669"/>
    <property type="project" value="UniProtKB-KW"/>
</dbReference>
<dbReference type="HOGENOM" id="CLU_000604_84_3_11"/>
<keyword evidence="4 10" id="KW-0812">Transmembrane</keyword>
<dbReference type="Gene3D" id="1.20.1560.10">
    <property type="entry name" value="ABC transporter type 1, transmembrane domain"/>
    <property type="match status" value="1"/>
</dbReference>
<keyword evidence="5" id="KW-0547">Nucleotide-binding</keyword>
<feature type="domain" description="ABC transmembrane type-1" evidence="12">
    <location>
        <begin position="53"/>
        <end position="344"/>
    </location>
</feature>
<gene>
    <name evidence="13" type="ordered locus">Krad_3896</name>
</gene>
<evidence type="ECO:0000256" key="9">
    <source>
        <dbReference type="ARBA" id="ARBA00061644"/>
    </source>
</evidence>
<feature type="transmembrane region" description="Helical" evidence="10">
    <location>
        <begin position="202"/>
        <end position="220"/>
    </location>
</feature>
<dbReference type="Proteomes" id="UP000001116">
    <property type="component" value="Chromosome"/>
</dbReference>
<evidence type="ECO:0000256" key="10">
    <source>
        <dbReference type="SAM" id="Phobius"/>
    </source>
</evidence>
<name>A6WEX0_KINRD</name>
<keyword evidence="7 10" id="KW-1133">Transmembrane helix</keyword>
<reference evidence="14" key="1">
    <citation type="journal article" date="2008" name="PLoS ONE">
        <title>Survival in nuclear waste, extreme resistance, and potential applications gleaned from the genome sequence of Kineococcus radiotolerans SRS30216.</title>
        <authorList>
            <person name="Bagwell C.E."/>
            <person name="Bhat S."/>
            <person name="Hawkins G.M."/>
            <person name="Smith B.W."/>
            <person name="Biswas T."/>
            <person name="Hoover T.R."/>
            <person name="Saunders E."/>
            <person name="Han C.S."/>
            <person name="Tsodikov O.V."/>
            <person name="Shimkets L.J."/>
        </authorList>
    </citation>
    <scope>NUCLEOTIDE SEQUENCE [LARGE SCALE GENOMIC DNA]</scope>
    <source>
        <strain evidence="14">ATCC BAA-149 / DSM 14245 / SRS30216</strain>
    </source>
</reference>
<organism evidence="13 14">
    <name type="scientific">Kineococcus radiotolerans (strain ATCC BAA-149 / DSM 14245 / SRS30216)</name>
    <dbReference type="NCBI Taxonomy" id="266940"/>
    <lineage>
        <taxon>Bacteria</taxon>
        <taxon>Bacillati</taxon>
        <taxon>Actinomycetota</taxon>
        <taxon>Actinomycetes</taxon>
        <taxon>Kineosporiales</taxon>
        <taxon>Kineosporiaceae</taxon>
        <taxon>Kineococcus</taxon>
    </lineage>
</organism>
<dbReference type="GO" id="GO:0005886">
    <property type="term" value="C:plasma membrane"/>
    <property type="evidence" value="ECO:0007669"/>
    <property type="project" value="UniProtKB-SubCell"/>
</dbReference>
<dbReference type="InterPro" id="IPR003593">
    <property type="entry name" value="AAA+_ATPase"/>
</dbReference>
<dbReference type="InterPro" id="IPR017871">
    <property type="entry name" value="ABC_transporter-like_CS"/>
</dbReference>
<evidence type="ECO:0000256" key="3">
    <source>
        <dbReference type="ARBA" id="ARBA00022475"/>
    </source>
</evidence>
<feature type="transmembrane region" description="Helical" evidence="10">
    <location>
        <begin position="288"/>
        <end position="308"/>
    </location>
</feature>
<keyword evidence="2" id="KW-0813">Transport</keyword>
<dbReference type="InterPro" id="IPR003439">
    <property type="entry name" value="ABC_transporter-like_ATP-bd"/>
</dbReference>